<reference evidence="2 3" key="1">
    <citation type="submission" date="2013-08" db="EMBL/GenBank/DDBJ databases">
        <authorList>
            <person name="Huang J."/>
            <person name="Wang G."/>
        </authorList>
    </citation>
    <scope>NUCLEOTIDE SEQUENCE [LARGE SCALE GENOMIC DNA]</scope>
    <source>
        <strain evidence="2 3">JSM 076056</strain>
    </source>
</reference>
<sequence>MQWLQRLKHNWLLTGSSLLLFFLLATWFLNAFLTNWVFETFLFFFFLCVILLAILFLGLSIRELFRKDTLTWKVVLPLVLLITFFILLVTNPLYPILKQASFQWKLDARTAIAEQVNQDELLVTDENVNGTWLALPDQFKWMNLSDEDVVHERNGYVLFYLSKGVMNHYSGYVYSRSGTAPPDGLFCKEDDFIETTNHRHWYFIQCN</sequence>
<gene>
    <name evidence="2" type="ORF">N781_14440</name>
</gene>
<comment type="caution">
    <text evidence="2">The sequence shown here is derived from an EMBL/GenBank/DDBJ whole genome shotgun (WGS) entry which is preliminary data.</text>
</comment>
<protein>
    <submittedName>
        <fullName evidence="2">Uncharacterized protein</fullName>
    </submittedName>
</protein>
<dbReference type="AlphaFoldDB" id="A0A0A5GHM1"/>
<dbReference type="STRING" id="1385510.GCA_000425205_01964"/>
<dbReference type="EMBL" id="AVPE01000005">
    <property type="protein sequence ID" value="KGX92766.1"/>
    <property type="molecule type" value="Genomic_DNA"/>
</dbReference>
<evidence type="ECO:0000256" key="1">
    <source>
        <dbReference type="SAM" id="Phobius"/>
    </source>
</evidence>
<dbReference type="RefSeq" id="WP_026800354.1">
    <property type="nucleotide sequence ID" value="NZ_AULI01000007.1"/>
</dbReference>
<proteinExistence type="predicted"/>
<evidence type="ECO:0000313" key="2">
    <source>
        <dbReference type="EMBL" id="KGX92766.1"/>
    </source>
</evidence>
<organism evidence="2 3">
    <name type="scientific">Pontibacillus halophilus JSM 076056 = DSM 19796</name>
    <dbReference type="NCBI Taxonomy" id="1385510"/>
    <lineage>
        <taxon>Bacteria</taxon>
        <taxon>Bacillati</taxon>
        <taxon>Bacillota</taxon>
        <taxon>Bacilli</taxon>
        <taxon>Bacillales</taxon>
        <taxon>Bacillaceae</taxon>
        <taxon>Pontibacillus</taxon>
    </lineage>
</organism>
<feature type="transmembrane region" description="Helical" evidence="1">
    <location>
        <begin position="41"/>
        <end position="62"/>
    </location>
</feature>
<name>A0A0A5GHM1_9BACI</name>
<keyword evidence="1" id="KW-0812">Transmembrane</keyword>
<keyword evidence="3" id="KW-1185">Reference proteome</keyword>
<accession>A0A0A5GHM1</accession>
<dbReference type="Proteomes" id="UP000030528">
    <property type="component" value="Unassembled WGS sequence"/>
</dbReference>
<keyword evidence="1" id="KW-1133">Transmembrane helix</keyword>
<keyword evidence="1" id="KW-0472">Membrane</keyword>
<feature type="transmembrane region" description="Helical" evidence="1">
    <location>
        <begin position="74"/>
        <end position="94"/>
    </location>
</feature>
<feature type="transmembrane region" description="Helical" evidence="1">
    <location>
        <begin position="12"/>
        <end position="29"/>
    </location>
</feature>
<evidence type="ECO:0000313" key="3">
    <source>
        <dbReference type="Proteomes" id="UP000030528"/>
    </source>
</evidence>